<sequence length="174" mass="19597">MVIDAKAIAAFRVLPESQLDEEAFDDFPVWSEHYDFDEIEEIVGWGLDREHVLGLFDANSPGSEHCVYTLLQSNPFPPRMRIFIRATISAADGRILKGRVMNEDAFCLEIFYGGERYIFSRHPMLESGNQAKERLLLKALGPDARVFPVRYETGFCHADGAAIAGSFMYGTKQA</sequence>
<evidence type="ECO:0000313" key="1">
    <source>
        <dbReference type="EMBL" id="NWB95823.1"/>
    </source>
</evidence>
<organism evidence="1 2">
    <name type="scientific">Pseudomonas gingeri</name>
    <dbReference type="NCBI Taxonomy" id="117681"/>
    <lineage>
        <taxon>Bacteria</taxon>
        <taxon>Pseudomonadati</taxon>
        <taxon>Pseudomonadota</taxon>
        <taxon>Gammaproteobacteria</taxon>
        <taxon>Pseudomonadales</taxon>
        <taxon>Pseudomonadaceae</taxon>
        <taxon>Pseudomonas</taxon>
    </lineage>
</organism>
<gene>
    <name evidence="1" type="ORF">HX882_07995</name>
</gene>
<reference evidence="1 2" key="1">
    <citation type="submission" date="2020-04" db="EMBL/GenBank/DDBJ databases">
        <title>Molecular characterization of pseudomonads from Agaricus bisporus reveal novel blotch 2 pathogens in Western Europe.</title>
        <authorList>
            <person name="Taparia T."/>
            <person name="Krijger M."/>
            <person name="Haynes E."/>
            <person name="Elpinstone J.G."/>
            <person name="Noble R."/>
            <person name="Van Der Wolf J."/>
        </authorList>
    </citation>
    <scope>NUCLEOTIDE SEQUENCE [LARGE SCALE GENOMIC DNA]</scope>
    <source>
        <strain evidence="1 2">H7001</strain>
    </source>
</reference>
<evidence type="ECO:0000313" key="2">
    <source>
        <dbReference type="Proteomes" id="UP000539985"/>
    </source>
</evidence>
<dbReference type="RefSeq" id="WP_177101140.1">
    <property type="nucleotide sequence ID" value="NZ_JACAQB010000004.1"/>
</dbReference>
<dbReference type="EMBL" id="JACAQB010000004">
    <property type="protein sequence ID" value="NWB95823.1"/>
    <property type="molecule type" value="Genomic_DNA"/>
</dbReference>
<name>A0A7Y8C1D1_9PSED</name>
<dbReference type="Proteomes" id="UP000539985">
    <property type="component" value="Unassembled WGS sequence"/>
</dbReference>
<comment type="caution">
    <text evidence="1">The sequence shown here is derived from an EMBL/GenBank/DDBJ whole genome shotgun (WGS) entry which is preliminary data.</text>
</comment>
<dbReference type="AlphaFoldDB" id="A0A7Y8C1D1"/>
<protein>
    <submittedName>
        <fullName evidence="1">Uncharacterized protein</fullName>
    </submittedName>
</protein>
<accession>A0A7Y8C1D1</accession>
<proteinExistence type="predicted"/>